<reference evidence="1" key="2">
    <citation type="submission" date="2022-06" db="UniProtKB">
        <authorList>
            <consortium name="EnsemblMetazoa"/>
        </authorList>
    </citation>
    <scope>IDENTIFICATION</scope>
</reference>
<accession>A0A8R2NU27</accession>
<dbReference type="AlphaFoldDB" id="A0A8R2NU27"/>
<protein>
    <recommendedName>
        <fullName evidence="3">DDE-1 domain-containing protein</fullName>
    </recommendedName>
</protein>
<evidence type="ECO:0000313" key="1">
    <source>
        <dbReference type="EnsemblMetazoa" id="XP_029348217.1"/>
    </source>
</evidence>
<organism evidence="1 2">
    <name type="scientific">Acyrthosiphon pisum</name>
    <name type="common">Pea aphid</name>
    <dbReference type="NCBI Taxonomy" id="7029"/>
    <lineage>
        <taxon>Eukaryota</taxon>
        <taxon>Metazoa</taxon>
        <taxon>Ecdysozoa</taxon>
        <taxon>Arthropoda</taxon>
        <taxon>Hexapoda</taxon>
        <taxon>Insecta</taxon>
        <taxon>Pterygota</taxon>
        <taxon>Neoptera</taxon>
        <taxon>Paraneoptera</taxon>
        <taxon>Hemiptera</taxon>
        <taxon>Sternorrhyncha</taxon>
        <taxon>Aphidomorpha</taxon>
        <taxon>Aphidoidea</taxon>
        <taxon>Aphididae</taxon>
        <taxon>Macrosiphini</taxon>
        <taxon>Acyrthosiphon</taxon>
    </lineage>
</organism>
<dbReference type="GeneID" id="115034859"/>
<proteinExistence type="predicted"/>
<dbReference type="KEGG" id="api:115034859"/>
<reference evidence="2" key="1">
    <citation type="submission" date="2010-06" db="EMBL/GenBank/DDBJ databases">
        <authorList>
            <person name="Jiang H."/>
            <person name="Abraham K."/>
            <person name="Ali S."/>
            <person name="Alsbrooks S.L."/>
            <person name="Anim B.N."/>
            <person name="Anosike U.S."/>
            <person name="Attaway T."/>
            <person name="Bandaranaike D.P."/>
            <person name="Battles P.K."/>
            <person name="Bell S.N."/>
            <person name="Bell A.V."/>
            <person name="Beltran B."/>
            <person name="Bickham C."/>
            <person name="Bustamante Y."/>
            <person name="Caleb T."/>
            <person name="Canada A."/>
            <person name="Cardenas V."/>
            <person name="Carter K."/>
            <person name="Chacko J."/>
            <person name="Chandrabose M.N."/>
            <person name="Chavez D."/>
            <person name="Chavez A."/>
            <person name="Chen L."/>
            <person name="Chu H.-S."/>
            <person name="Claassen K.J."/>
            <person name="Cockrell R."/>
            <person name="Collins M."/>
            <person name="Cooper J.A."/>
            <person name="Cree A."/>
            <person name="Curry S.M."/>
            <person name="Da Y."/>
            <person name="Dao M.D."/>
            <person name="Das B."/>
            <person name="Davila M.-L."/>
            <person name="Davy-Carroll L."/>
            <person name="Denson S."/>
            <person name="Dinh H."/>
            <person name="Ebong V.E."/>
            <person name="Edwards J.R."/>
            <person name="Egan A."/>
            <person name="El-Daye J."/>
            <person name="Escobedo L."/>
            <person name="Fernandez S."/>
            <person name="Fernando P.R."/>
            <person name="Flagg N."/>
            <person name="Forbes L.D."/>
            <person name="Fowler R.G."/>
            <person name="Fu Q."/>
            <person name="Gabisi R.A."/>
            <person name="Ganer J."/>
            <person name="Garbino Pronczuk A."/>
            <person name="Garcia R.M."/>
            <person name="Garner T."/>
            <person name="Garrett T.E."/>
            <person name="Gonzalez D.A."/>
            <person name="Hamid H."/>
            <person name="Hawkins E.S."/>
            <person name="Hirani K."/>
            <person name="Hogues M.E."/>
            <person name="Hollins B."/>
            <person name="Hsiao C.-H."/>
            <person name="Jabil R."/>
            <person name="James M.L."/>
            <person name="Jhangiani S.N."/>
            <person name="Johnson B."/>
            <person name="Johnson Q."/>
            <person name="Joshi V."/>
            <person name="Kalu J.B."/>
            <person name="Kam C."/>
            <person name="Kashfia A."/>
            <person name="Keebler J."/>
            <person name="Kisamo H."/>
            <person name="Kovar C.L."/>
            <person name="Lago L.A."/>
            <person name="Lai C.-Y."/>
            <person name="Laidlaw J."/>
            <person name="Lara F."/>
            <person name="Le T.-K."/>
            <person name="Lee S.L."/>
            <person name="Legall F.H."/>
            <person name="Lemon S.J."/>
            <person name="Lewis L.R."/>
            <person name="Li B."/>
            <person name="Liu Y."/>
            <person name="Liu Y.-S."/>
            <person name="Lopez J."/>
            <person name="Lozado R.J."/>
            <person name="Lu J."/>
            <person name="Madu R.C."/>
            <person name="Maheshwari M."/>
            <person name="Maheshwari R."/>
            <person name="Malloy K."/>
            <person name="Martinez E."/>
            <person name="Mathew T."/>
            <person name="Mercado I.C."/>
            <person name="Mercado C."/>
            <person name="Meyer B."/>
            <person name="Montgomery K."/>
            <person name="Morgan M.B."/>
            <person name="Munidasa M."/>
            <person name="Nazareth L.V."/>
            <person name="Nelson J."/>
            <person name="Ng B.M."/>
            <person name="Nguyen N.B."/>
            <person name="Nguyen P.Q."/>
            <person name="Nguyen T."/>
            <person name="Obregon M."/>
            <person name="Okwuonu G.O."/>
            <person name="Onwere C.G."/>
            <person name="Orozco G."/>
            <person name="Parra A."/>
            <person name="Patel S."/>
            <person name="Patil S."/>
            <person name="Perez A."/>
            <person name="Perez Y."/>
            <person name="Pham C."/>
            <person name="Primus E.L."/>
            <person name="Pu L.-L."/>
            <person name="Puazo M."/>
            <person name="Qin X."/>
            <person name="Quiroz J.B."/>
            <person name="Reese J."/>
            <person name="Richards S."/>
            <person name="Rives C.M."/>
            <person name="Robberts R."/>
            <person name="Ruiz S.J."/>
            <person name="Ruiz M.J."/>
            <person name="Santibanez J."/>
            <person name="Schneider B.W."/>
            <person name="Sisson I."/>
            <person name="Smith M."/>
            <person name="Sodergren E."/>
            <person name="Song X.-Z."/>
            <person name="Song B.B."/>
            <person name="Summersgill H."/>
            <person name="Thelus R."/>
            <person name="Thornton R.D."/>
            <person name="Trejos Z.Y."/>
            <person name="Usmani K."/>
            <person name="Vattathil S."/>
            <person name="Villasana D."/>
            <person name="Walker D.L."/>
            <person name="Wang S."/>
            <person name="Wang K."/>
            <person name="White C.S."/>
            <person name="Williams A.C."/>
            <person name="Williamson J."/>
            <person name="Wilson K."/>
            <person name="Woghiren I.O."/>
            <person name="Woodworth J.R."/>
            <person name="Worley K.C."/>
            <person name="Wright R.A."/>
            <person name="Wu W."/>
            <person name="Young L."/>
            <person name="Zhang L."/>
            <person name="Zhang J."/>
            <person name="Zhu Y."/>
            <person name="Muzny D.M."/>
            <person name="Weinstock G."/>
            <person name="Gibbs R.A."/>
        </authorList>
    </citation>
    <scope>NUCLEOTIDE SEQUENCE [LARGE SCALE GENOMIC DNA]</scope>
    <source>
        <strain evidence="2">LSR1</strain>
    </source>
</reference>
<keyword evidence="2" id="KW-1185">Reference proteome</keyword>
<dbReference type="RefSeq" id="XP_029348217.1">
    <property type="nucleotide sequence ID" value="XM_029492357.1"/>
</dbReference>
<evidence type="ECO:0000313" key="2">
    <source>
        <dbReference type="Proteomes" id="UP000007819"/>
    </source>
</evidence>
<dbReference type="EnsemblMetazoa" id="XM_029492357.1">
    <property type="protein sequence ID" value="XP_029348217.1"/>
    <property type="gene ID" value="LOC115034859"/>
</dbReference>
<sequence>MTINAVGQSLPPVFIFPRVRMRDLLMIGAPEGSLGLPNSTQSTWINSVHFVKVLEHIKTHTRCTKEDKILLLMDNHESHCSLEAVTYAKENGIVLVTFPPHSQNDWLTNNPGKTIRIHDLPSLTEIAFVESFSVKNIVNAFAKPGIWPFSRLAFSEDDFIAAYVTDRPDLNSTQTDNLNIQPDISISGNNQPNENLFDVTNSQTRVPTFTNHLINCTPEQYCTNINENPVTSANLDSSINEEVISPEHVRPFPKAAPHLSTSKKVKKNPKKKLFSIDSDTNENDTPMILLNDNSDNEDLNCPVHFGDFVLVKYE</sequence>
<dbReference type="OrthoDB" id="6606575at2759"/>
<dbReference type="Proteomes" id="UP000007819">
    <property type="component" value="Unassembled WGS sequence"/>
</dbReference>
<name>A0A8R2NU27_ACYPI</name>
<evidence type="ECO:0008006" key="3">
    <source>
        <dbReference type="Google" id="ProtNLM"/>
    </source>
</evidence>